<sequence>MRGAGRRGLFARVFFCDAASENTGHASHRGHVACFLVGARTSVGPARAFLTPLGSQAKQEIRDIVGAGPLTSSFERVRSRAKVGRSCHNNRFTLIAIPRGTRSPQATKEPWWTATRPGCPRRRPSGALGSTRSGPGSTASGPRRGRTTSRLAGGASTRSGAGAPWRAARRAQAGGAGDPTRGRGGAPAGVPATDTTGTGARAPNPFDDDSSDDGDSDGSEVSDDDDEGSIEVNAAPVRRLPPPRARPNPFLDDGDGSDFPSGGDLFADSSDYEDVETSNIPAMRRAGPNPFADGGGDGRGAARPPPNPFDDSSDDESIPNREAEKSYGAGQPTAEQDDDSLSDAPGSFRESPPRLTSSPAGAKDKGDGGLLLRGWSSPRPAPEPSVGPAGPPRAPDRPSGLSPPTPGGHSHGTGSTYSSGGFEISSVEDGSASGSYFSGSGRNGEAGSPAGRREDSGSPKIRLGTAIPSRAPRSETAPIP</sequence>
<feature type="compositionally biased region" description="Gly residues" evidence="1">
    <location>
        <begin position="174"/>
        <end position="187"/>
    </location>
</feature>
<feature type="compositionally biased region" description="Low complexity" evidence="1">
    <location>
        <begin position="247"/>
        <end position="265"/>
    </location>
</feature>
<accession>K0SWY9</accession>
<evidence type="ECO:0000313" key="3">
    <source>
        <dbReference type="Proteomes" id="UP000266841"/>
    </source>
</evidence>
<protein>
    <submittedName>
        <fullName evidence="2">Uncharacterized protein</fullName>
    </submittedName>
</protein>
<comment type="caution">
    <text evidence="2">The sequence shown here is derived from an EMBL/GenBank/DDBJ whole genome shotgun (WGS) entry which is preliminary data.</text>
</comment>
<keyword evidence="3" id="KW-1185">Reference proteome</keyword>
<proteinExistence type="predicted"/>
<feature type="compositionally biased region" description="Pro residues" evidence="1">
    <location>
        <begin position="379"/>
        <end position="393"/>
    </location>
</feature>
<evidence type="ECO:0000313" key="2">
    <source>
        <dbReference type="EMBL" id="EJK62692.1"/>
    </source>
</evidence>
<feature type="compositionally biased region" description="Low complexity" evidence="1">
    <location>
        <begin position="412"/>
        <end position="421"/>
    </location>
</feature>
<feature type="compositionally biased region" description="Low complexity" evidence="1">
    <location>
        <begin position="149"/>
        <end position="173"/>
    </location>
</feature>
<feature type="region of interest" description="Disordered" evidence="1">
    <location>
        <begin position="100"/>
        <end position="480"/>
    </location>
</feature>
<reference evidence="2 3" key="1">
    <citation type="journal article" date="2012" name="Genome Biol.">
        <title>Genome and low-iron response of an oceanic diatom adapted to chronic iron limitation.</title>
        <authorList>
            <person name="Lommer M."/>
            <person name="Specht M."/>
            <person name="Roy A.S."/>
            <person name="Kraemer L."/>
            <person name="Andreson R."/>
            <person name="Gutowska M.A."/>
            <person name="Wolf J."/>
            <person name="Bergner S.V."/>
            <person name="Schilhabel M.B."/>
            <person name="Klostermeier U.C."/>
            <person name="Beiko R.G."/>
            <person name="Rosenstiel P."/>
            <person name="Hippler M."/>
            <person name="Laroche J."/>
        </authorList>
    </citation>
    <scope>NUCLEOTIDE SEQUENCE [LARGE SCALE GENOMIC DNA]</scope>
    <source>
        <strain evidence="2 3">CCMP1005</strain>
    </source>
</reference>
<feature type="compositionally biased region" description="Low complexity" evidence="1">
    <location>
        <begin position="430"/>
        <end position="440"/>
    </location>
</feature>
<gene>
    <name evidence="2" type="ORF">THAOC_16685</name>
</gene>
<dbReference type="EMBL" id="AGNL01018687">
    <property type="protein sequence ID" value="EJK62692.1"/>
    <property type="molecule type" value="Genomic_DNA"/>
</dbReference>
<dbReference type="AlphaFoldDB" id="K0SWY9"/>
<dbReference type="Proteomes" id="UP000266841">
    <property type="component" value="Unassembled WGS sequence"/>
</dbReference>
<name>K0SWY9_THAOC</name>
<feature type="compositionally biased region" description="Acidic residues" evidence="1">
    <location>
        <begin position="206"/>
        <end position="229"/>
    </location>
</feature>
<evidence type="ECO:0000256" key="1">
    <source>
        <dbReference type="SAM" id="MobiDB-lite"/>
    </source>
</evidence>
<organism evidence="2 3">
    <name type="scientific">Thalassiosira oceanica</name>
    <name type="common">Marine diatom</name>
    <dbReference type="NCBI Taxonomy" id="159749"/>
    <lineage>
        <taxon>Eukaryota</taxon>
        <taxon>Sar</taxon>
        <taxon>Stramenopiles</taxon>
        <taxon>Ochrophyta</taxon>
        <taxon>Bacillariophyta</taxon>
        <taxon>Coscinodiscophyceae</taxon>
        <taxon>Thalassiosirophycidae</taxon>
        <taxon>Thalassiosirales</taxon>
        <taxon>Thalassiosiraceae</taxon>
        <taxon>Thalassiosira</taxon>
    </lineage>
</organism>
<feature type="compositionally biased region" description="Polar residues" evidence="1">
    <location>
        <begin position="128"/>
        <end position="140"/>
    </location>
</feature>